<dbReference type="SUPFAM" id="SSF51695">
    <property type="entry name" value="PLC-like phosphodiesterases"/>
    <property type="match status" value="1"/>
</dbReference>
<dbReference type="PANTHER" id="PTHR46211:SF7">
    <property type="entry name" value="GLYCEROPHOSPHODIESTER PHOSPHODIESTERASE"/>
    <property type="match status" value="1"/>
</dbReference>
<dbReference type="PROSITE" id="PS51704">
    <property type="entry name" value="GP_PDE"/>
    <property type="match status" value="1"/>
</dbReference>
<name>A0ABT8E1X2_9BACL</name>
<keyword evidence="3" id="KW-1185">Reference proteome</keyword>
<feature type="domain" description="GP-PDE" evidence="1">
    <location>
        <begin position="18"/>
        <end position="265"/>
    </location>
</feature>
<dbReference type="Proteomes" id="UP001168694">
    <property type="component" value="Unassembled WGS sequence"/>
</dbReference>
<sequence>MGSGVVTQVEAADHRTKVVDVAHRGASGYAPEHTITSYKMGERLHGDYIEIDLQMTKDGKLIAMHDETVDRTTDGTGRVKDLTLEQIKQLDAGSWFNEKYPQYANEDYAGLKVPTLEEIFKRFGNHRNYYIETKAPDIYPGMEEELLRLVDKYRINKRTLLIQSFSKESLLRVKELDASIKLVQLLSYKEAAVATDAEIAAWKEYAVGIGPNFTYLDQNYVQKVVKSGLQLHPYTVNETADMKRLIDWGVTGMFTNFPDRLHQLLKEQRK</sequence>
<organism evidence="2 3">
    <name type="scientific">Fictibacillus terranigra</name>
    <dbReference type="NCBI Taxonomy" id="3058424"/>
    <lineage>
        <taxon>Bacteria</taxon>
        <taxon>Bacillati</taxon>
        <taxon>Bacillota</taxon>
        <taxon>Bacilli</taxon>
        <taxon>Bacillales</taxon>
        <taxon>Fictibacillaceae</taxon>
        <taxon>Fictibacillus</taxon>
    </lineage>
</organism>
<proteinExistence type="predicted"/>
<reference evidence="2" key="1">
    <citation type="submission" date="2023-06" db="EMBL/GenBank/DDBJ databases">
        <title>Draft Genome Sequences of Representative Paenibacillus Polymyxa, Bacillus cereus, Fictibacillus sp., and Brevibacillus agri Strains Isolated from Amazonian Dark Earth.</title>
        <authorList>
            <person name="Pellegrinetti T.A."/>
            <person name="Cunha I.C.M."/>
            <person name="Chaves M.G."/>
            <person name="Freitas A.S."/>
            <person name="Silva A.V.R."/>
            <person name="Tsai S.M."/>
            <person name="Mendes L.W."/>
        </authorList>
    </citation>
    <scope>NUCLEOTIDE SEQUENCE</scope>
    <source>
        <strain evidence="2">CENA-BCM004</strain>
    </source>
</reference>
<protein>
    <submittedName>
        <fullName evidence="2">Glycerophosphodiester phosphodiesterase</fullName>
    </submittedName>
</protein>
<dbReference type="Pfam" id="PF03009">
    <property type="entry name" value="GDPD"/>
    <property type="match status" value="1"/>
</dbReference>
<evidence type="ECO:0000259" key="1">
    <source>
        <dbReference type="PROSITE" id="PS51704"/>
    </source>
</evidence>
<dbReference type="InterPro" id="IPR030395">
    <property type="entry name" value="GP_PDE_dom"/>
</dbReference>
<dbReference type="EMBL" id="JAUHLN010000001">
    <property type="protein sequence ID" value="MDN4071909.1"/>
    <property type="molecule type" value="Genomic_DNA"/>
</dbReference>
<dbReference type="PANTHER" id="PTHR46211">
    <property type="entry name" value="GLYCEROPHOSPHORYL DIESTER PHOSPHODIESTERASE"/>
    <property type="match status" value="1"/>
</dbReference>
<evidence type="ECO:0000313" key="3">
    <source>
        <dbReference type="Proteomes" id="UP001168694"/>
    </source>
</evidence>
<gene>
    <name evidence="2" type="ORF">QYF49_02545</name>
</gene>
<accession>A0ABT8E1X2</accession>
<evidence type="ECO:0000313" key="2">
    <source>
        <dbReference type="EMBL" id="MDN4071909.1"/>
    </source>
</evidence>
<dbReference type="InterPro" id="IPR017946">
    <property type="entry name" value="PLC-like_Pdiesterase_TIM-brl"/>
</dbReference>
<dbReference type="Gene3D" id="3.20.20.190">
    <property type="entry name" value="Phosphatidylinositol (PI) phosphodiesterase"/>
    <property type="match status" value="1"/>
</dbReference>
<comment type="caution">
    <text evidence="2">The sequence shown here is derived from an EMBL/GenBank/DDBJ whole genome shotgun (WGS) entry which is preliminary data.</text>
</comment>
<dbReference type="CDD" id="cd08601">
    <property type="entry name" value="GDPD_SaGlpQ_like"/>
    <property type="match status" value="1"/>
</dbReference>